<protein>
    <submittedName>
        <fullName evidence="3">Glycosyltransferase</fullName>
    </submittedName>
</protein>
<keyword evidence="1" id="KW-0472">Membrane</keyword>
<feature type="transmembrane region" description="Helical" evidence="1">
    <location>
        <begin position="270"/>
        <end position="291"/>
    </location>
</feature>
<proteinExistence type="predicted"/>
<keyword evidence="3" id="KW-0808">Transferase</keyword>
<evidence type="ECO:0000313" key="4">
    <source>
        <dbReference type="Proteomes" id="UP000280819"/>
    </source>
</evidence>
<dbReference type="PANTHER" id="PTHR46211:SF8">
    <property type="entry name" value="PHOSPHODIESTERASE"/>
    <property type="match status" value="1"/>
</dbReference>
<evidence type="ECO:0000256" key="1">
    <source>
        <dbReference type="SAM" id="Phobius"/>
    </source>
</evidence>
<dbReference type="Pfam" id="PF10110">
    <property type="entry name" value="GPDPase_memb"/>
    <property type="match status" value="1"/>
</dbReference>
<feature type="transmembrane region" description="Helical" evidence="1">
    <location>
        <begin position="39"/>
        <end position="60"/>
    </location>
</feature>
<dbReference type="Proteomes" id="UP000280819">
    <property type="component" value="Unassembled WGS sequence"/>
</dbReference>
<dbReference type="GO" id="GO:0006629">
    <property type="term" value="P:lipid metabolic process"/>
    <property type="evidence" value="ECO:0007669"/>
    <property type="project" value="InterPro"/>
</dbReference>
<dbReference type="InterPro" id="IPR030395">
    <property type="entry name" value="GP_PDE_dom"/>
</dbReference>
<feature type="transmembrane region" description="Helical" evidence="1">
    <location>
        <begin position="80"/>
        <end position="104"/>
    </location>
</feature>
<name>A0A3P1T9C7_9ACTN</name>
<dbReference type="GO" id="GO:0016740">
    <property type="term" value="F:transferase activity"/>
    <property type="evidence" value="ECO:0007669"/>
    <property type="project" value="UniProtKB-KW"/>
</dbReference>
<feature type="transmembrane region" description="Helical" evidence="1">
    <location>
        <begin position="179"/>
        <end position="204"/>
    </location>
</feature>
<feature type="transmembrane region" description="Helical" evidence="1">
    <location>
        <begin position="225"/>
        <end position="258"/>
    </location>
</feature>
<dbReference type="Pfam" id="PF03009">
    <property type="entry name" value="GDPD"/>
    <property type="match status" value="1"/>
</dbReference>
<feature type="transmembrane region" description="Helical" evidence="1">
    <location>
        <begin position="137"/>
        <end position="159"/>
    </location>
</feature>
<dbReference type="InterPro" id="IPR017946">
    <property type="entry name" value="PLC-like_Pdiesterase_TIM-brl"/>
</dbReference>
<dbReference type="SUPFAM" id="SSF51695">
    <property type="entry name" value="PLC-like phosphodiesterases"/>
    <property type="match status" value="1"/>
</dbReference>
<dbReference type="EMBL" id="RQZG01000004">
    <property type="protein sequence ID" value="RRD05969.1"/>
    <property type="molecule type" value="Genomic_DNA"/>
</dbReference>
<dbReference type="RefSeq" id="WP_124843408.1">
    <property type="nucleotide sequence ID" value="NZ_RQZG01000004.1"/>
</dbReference>
<keyword evidence="1" id="KW-1133">Transmembrane helix</keyword>
<feature type="domain" description="GP-PDE" evidence="2">
    <location>
        <begin position="360"/>
        <end position="590"/>
    </location>
</feature>
<evidence type="ECO:0000313" key="3">
    <source>
        <dbReference type="EMBL" id="RRD05969.1"/>
    </source>
</evidence>
<dbReference type="PROSITE" id="PS51704">
    <property type="entry name" value="GP_PDE"/>
    <property type="match status" value="1"/>
</dbReference>
<dbReference type="InterPro" id="IPR018476">
    <property type="entry name" value="GlyceroP-diester-Pdiesterase_M"/>
</dbReference>
<dbReference type="GO" id="GO:0008081">
    <property type="term" value="F:phosphoric diester hydrolase activity"/>
    <property type="evidence" value="ECO:0007669"/>
    <property type="project" value="InterPro"/>
</dbReference>
<accession>A0A3P1T9C7</accession>
<dbReference type="AlphaFoldDB" id="A0A3P1T9C7"/>
<dbReference type="PANTHER" id="PTHR46211">
    <property type="entry name" value="GLYCEROPHOSPHORYL DIESTER PHOSPHODIESTERASE"/>
    <property type="match status" value="1"/>
</dbReference>
<evidence type="ECO:0000259" key="2">
    <source>
        <dbReference type="PROSITE" id="PS51704"/>
    </source>
</evidence>
<feature type="transmembrane region" description="Helical" evidence="1">
    <location>
        <begin position="328"/>
        <end position="350"/>
    </location>
</feature>
<sequence length="609" mass="65791">MTTTPDAPARRGWRKVAALKGGTASDLWLYLRYQTLSKLLLALVVMPLFSLLATLLIASTGRASITSGDFTGFALSPQGAALAITATLLVGLLVVLDIAAFVIAELARLRGTPIRTGRQLLLRAVGSVPRFLHPSMLLFLAHVVVVVPLAGLGPTLSVLSWVRIPNFVTEVIVNSTTLSILYVIVLLVLAVLSFFLIVTVQAMFTDDLNPWQAMGASMKFVRRHWWAITVTLVRGPLVLGSIVLGFMVVVFVALALLALLLPESVTATRFSAVLATLLLAGAIGFFLLFLVPIELRNLTRAYAVLTDAVPVGPREEVRVADRRARPRLVAAAAAALAAAMGASALGAHFFEELFINEHRIVVIAHRGGGDLDAENSLEGVEAAIGAGATWSEIDIQRTRDGAYVVNHDATFARLSGVKKASSEMTLAEIQELSITNAFSPGRPARRVPTIEQMMDVAKDRIGLFVELKGVTADERMVDDMVDLIKERGVQDQVVLIGLDHALMSYVETTYPEILTGYLYYFGVGDTASLDFDYLIIEEGVASSSRVHELQEAGRKVVVWTVNTEDSINRFAGSRVDGIITDVPVEVAEGVAAKRERDDLELILDSILGE</sequence>
<gene>
    <name evidence="3" type="ORF">EII34_04585</name>
</gene>
<dbReference type="OrthoDB" id="5241788at2"/>
<comment type="caution">
    <text evidence="3">The sequence shown here is derived from an EMBL/GenBank/DDBJ whole genome shotgun (WGS) entry which is preliminary data.</text>
</comment>
<keyword evidence="1" id="KW-0812">Transmembrane</keyword>
<dbReference type="Gene3D" id="3.20.20.190">
    <property type="entry name" value="Phosphatidylinositol (PI) phosphodiesterase"/>
    <property type="match status" value="1"/>
</dbReference>
<organism evidence="3 4">
    <name type="scientific">Arachnia propionica</name>
    <dbReference type="NCBI Taxonomy" id="1750"/>
    <lineage>
        <taxon>Bacteria</taxon>
        <taxon>Bacillati</taxon>
        <taxon>Actinomycetota</taxon>
        <taxon>Actinomycetes</taxon>
        <taxon>Propionibacteriales</taxon>
        <taxon>Propionibacteriaceae</taxon>
        <taxon>Arachnia</taxon>
    </lineage>
</organism>
<reference evidence="3 4" key="1">
    <citation type="submission" date="2018-11" db="EMBL/GenBank/DDBJ databases">
        <title>Genomes From Bacteria Associated with the Canine Oral Cavity: a Test Case for Automated Genome-Based Taxonomic Assignment.</title>
        <authorList>
            <person name="Coil D.A."/>
            <person name="Jospin G."/>
            <person name="Darling A.E."/>
            <person name="Wallis C."/>
            <person name="Davis I.J."/>
            <person name="Harris S."/>
            <person name="Eisen J.A."/>
            <person name="Holcombe L.J."/>
            <person name="O'Flynn C."/>
        </authorList>
    </citation>
    <scope>NUCLEOTIDE SEQUENCE [LARGE SCALE GENOMIC DNA]</scope>
    <source>
        <strain evidence="3 4">OH887_COT-365</strain>
    </source>
</reference>